<dbReference type="SUPFAM" id="SSF56601">
    <property type="entry name" value="beta-lactamase/transpeptidase-like"/>
    <property type="match status" value="1"/>
</dbReference>
<dbReference type="STRING" id="745531.A0A0C3RW47"/>
<reference evidence="3 4" key="1">
    <citation type="journal article" date="2014" name="PLoS Genet.">
        <title>Analysis of the Phlebiopsis gigantea genome, transcriptome and secretome provides insight into its pioneer colonization strategies of wood.</title>
        <authorList>
            <person name="Hori C."/>
            <person name="Ishida T."/>
            <person name="Igarashi K."/>
            <person name="Samejima M."/>
            <person name="Suzuki H."/>
            <person name="Master E."/>
            <person name="Ferreira P."/>
            <person name="Ruiz-Duenas F.J."/>
            <person name="Held B."/>
            <person name="Canessa P."/>
            <person name="Larrondo L.F."/>
            <person name="Schmoll M."/>
            <person name="Druzhinina I.S."/>
            <person name="Kubicek C.P."/>
            <person name="Gaskell J.A."/>
            <person name="Kersten P."/>
            <person name="St John F."/>
            <person name="Glasner J."/>
            <person name="Sabat G."/>
            <person name="Splinter BonDurant S."/>
            <person name="Syed K."/>
            <person name="Yadav J."/>
            <person name="Mgbeahuruike A.C."/>
            <person name="Kovalchuk A."/>
            <person name="Asiegbu F.O."/>
            <person name="Lackner G."/>
            <person name="Hoffmeister D."/>
            <person name="Rencoret J."/>
            <person name="Gutierrez A."/>
            <person name="Sun H."/>
            <person name="Lindquist E."/>
            <person name="Barry K."/>
            <person name="Riley R."/>
            <person name="Grigoriev I.V."/>
            <person name="Henrissat B."/>
            <person name="Kues U."/>
            <person name="Berka R.M."/>
            <person name="Martinez A.T."/>
            <person name="Covert S.F."/>
            <person name="Blanchette R.A."/>
            <person name="Cullen D."/>
        </authorList>
    </citation>
    <scope>NUCLEOTIDE SEQUENCE [LARGE SCALE GENOMIC DNA]</scope>
    <source>
        <strain evidence="3 4">11061_1 CR5-6</strain>
    </source>
</reference>
<gene>
    <name evidence="3" type="ORF">PHLGIDRAFT_91799</name>
</gene>
<dbReference type="AlphaFoldDB" id="A0A0C3RW47"/>
<name>A0A0C3RW47_PHLG1</name>
<sequence length="377" mass="42092">MRQAKMKGLSIGVVLPDNSVELAGLGTMSERGDSMTTDTTFVIASCSKAFLTASVGILIEDFANGVNKTSLPSGVKKLDWYTKVTDLLPDDWKLMDEWATEKATLRDIFSHQSGLPRHDFSYNPTDKPLDVLHRMQHLRPSFELRQRWHYNNQMFVLGAHLVSTYSGLPYIDYVQERIFDPLNMTSTTFSPNKALESGKRSEAWAEDGRLIPFWFTDDMTDLNAGQGGIISNVEDMTKWVRMMLNEGVDSATNETVLPHSAYTEITTNQAIVSGRTSESYFSPNSYGLGWMHKSYQGHEMIDHGGAIPGFSAEVVFLPFEKLGIVTLANGAAKHQQELAVIFRIIEDYLKLPHKESERLAKLTRSTTSTPSAPPTPS</sequence>
<dbReference type="Proteomes" id="UP000053257">
    <property type="component" value="Unassembled WGS sequence"/>
</dbReference>
<dbReference type="Pfam" id="PF00144">
    <property type="entry name" value="Beta-lactamase"/>
    <property type="match status" value="1"/>
</dbReference>
<feature type="non-terminal residue" evidence="3">
    <location>
        <position position="377"/>
    </location>
</feature>
<dbReference type="Gene3D" id="3.40.710.10">
    <property type="entry name" value="DD-peptidase/beta-lactamase superfamily"/>
    <property type="match status" value="1"/>
</dbReference>
<evidence type="ECO:0000313" key="4">
    <source>
        <dbReference type="Proteomes" id="UP000053257"/>
    </source>
</evidence>
<organism evidence="3 4">
    <name type="scientific">Phlebiopsis gigantea (strain 11061_1 CR5-6)</name>
    <name type="common">White-rot fungus</name>
    <name type="synonym">Peniophora gigantea</name>
    <dbReference type="NCBI Taxonomy" id="745531"/>
    <lineage>
        <taxon>Eukaryota</taxon>
        <taxon>Fungi</taxon>
        <taxon>Dikarya</taxon>
        <taxon>Basidiomycota</taxon>
        <taxon>Agaricomycotina</taxon>
        <taxon>Agaricomycetes</taxon>
        <taxon>Polyporales</taxon>
        <taxon>Phanerochaetaceae</taxon>
        <taxon>Phlebiopsis</taxon>
    </lineage>
</organism>
<dbReference type="InterPro" id="IPR050491">
    <property type="entry name" value="AmpC-like"/>
</dbReference>
<dbReference type="PANTHER" id="PTHR46825">
    <property type="entry name" value="D-ALANYL-D-ALANINE-CARBOXYPEPTIDASE/ENDOPEPTIDASE AMPH"/>
    <property type="match status" value="1"/>
</dbReference>
<keyword evidence="4" id="KW-1185">Reference proteome</keyword>
<dbReference type="InterPro" id="IPR012338">
    <property type="entry name" value="Beta-lactam/transpept-like"/>
</dbReference>
<evidence type="ECO:0000259" key="2">
    <source>
        <dbReference type="Pfam" id="PF00144"/>
    </source>
</evidence>
<evidence type="ECO:0000313" key="3">
    <source>
        <dbReference type="EMBL" id="KIP05706.1"/>
    </source>
</evidence>
<dbReference type="HOGENOM" id="CLU_020027_14_1_1"/>
<protein>
    <recommendedName>
        <fullName evidence="2">Beta-lactamase-related domain-containing protein</fullName>
    </recommendedName>
</protein>
<dbReference type="InterPro" id="IPR001466">
    <property type="entry name" value="Beta-lactam-related"/>
</dbReference>
<evidence type="ECO:0000256" key="1">
    <source>
        <dbReference type="ARBA" id="ARBA00038215"/>
    </source>
</evidence>
<dbReference type="EMBL" id="KN840536">
    <property type="protein sequence ID" value="KIP05706.1"/>
    <property type="molecule type" value="Genomic_DNA"/>
</dbReference>
<dbReference type="PANTHER" id="PTHR46825:SF15">
    <property type="entry name" value="BETA-LACTAMASE-RELATED DOMAIN-CONTAINING PROTEIN"/>
    <property type="match status" value="1"/>
</dbReference>
<comment type="similarity">
    <text evidence="1">Belongs to the peptidase S12 family.</text>
</comment>
<feature type="domain" description="Beta-lactamase-related" evidence="2">
    <location>
        <begin position="3"/>
        <end position="335"/>
    </location>
</feature>
<dbReference type="OrthoDB" id="5946976at2759"/>
<accession>A0A0C3RW47</accession>
<proteinExistence type="inferred from homology"/>